<evidence type="ECO:0000313" key="2">
    <source>
        <dbReference type="EMBL" id="SHF83847.1"/>
    </source>
</evidence>
<dbReference type="STRING" id="1484053.SAMN05444274_11067"/>
<evidence type="ECO:0008006" key="4">
    <source>
        <dbReference type="Google" id="ProtNLM"/>
    </source>
</evidence>
<dbReference type="InterPro" id="IPR007403">
    <property type="entry name" value="DUF456"/>
</dbReference>
<evidence type="ECO:0000313" key="3">
    <source>
        <dbReference type="Proteomes" id="UP000184164"/>
    </source>
</evidence>
<feature type="transmembrane region" description="Helical" evidence="1">
    <location>
        <begin position="42"/>
        <end position="65"/>
    </location>
</feature>
<dbReference type="Pfam" id="PF04306">
    <property type="entry name" value="DUF456"/>
    <property type="match status" value="1"/>
</dbReference>
<evidence type="ECO:0000256" key="1">
    <source>
        <dbReference type="SAM" id="Phobius"/>
    </source>
</evidence>
<dbReference type="PANTHER" id="PTHR39165">
    <property type="entry name" value="IG HYPOTHETICAL 17883"/>
    <property type="match status" value="1"/>
</dbReference>
<feature type="transmembrane region" description="Helical" evidence="1">
    <location>
        <begin position="85"/>
        <end position="105"/>
    </location>
</feature>
<dbReference type="PANTHER" id="PTHR39165:SF1">
    <property type="entry name" value="DUF456 DOMAIN-CONTAINING PROTEIN"/>
    <property type="match status" value="1"/>
</dbReference>
<protein>
    <recommendedName>
        <fullName evidence="4">DUF456 domain-containing protein</fullName>
    </recommendedName>
</protein>
<feature type="transmembrane region" description="Helical" evidence="1">
    <location>
        <begin position="126"/>
        <end position="151"/>
    </location>
</feature>
<keyword evidence="1" id="KW-0472">Membrane</keyword>
<keyword evidence="3" id="KW-1185">Reference proteome</keyword>
<sequence length="199" mass="21857">MARRKKYGLHFPQHTNTIFLYKKNQISTFICNQQIKVAKMDYVLIIFGVLFIVGGILGAVLPVLPGPPLSYIGLLFLHFTDKYQFSSRFLIIWGIVTVAVYLLDYAIPAWGTKRFGGSNRGVWGSIIGLIIGLFFFPPLGIIIGPFLGAVIGELTAGKDSAAAIKSGFGSFIGFLLGTLMKLVVSGLMAWHFGKELFFS</sequence>
<feature type="transmembrane region" description="Helical" evidence="1">
    <location>
        <begin position="171"/>
        <end position="193"/>
    </location>
</feature>
<dbReference type="EMBL" id="FQUM01000010">
    <property type="protein sequence ID" value="SHF83847.1"/>
    <property type="molecule type" value="Genomic_DNA"/>
</dbReference>
<dbReference type="AlphaFoldDB" id="A0A1M5EXD2"/>
<organism evidence="2 3">
    <name type="scientific">Mariniphaga anaerophila</name>
    <dbReference type="NCBI Taxonomy" id="1484053"/>
    <lineage>
        <taxon>Bacteria</taxon>
        <taxon>Pseudomonadati</taxon>
        <taxon>Bacteroidota</taxon>
        <taxon>Bacteroidia</taxon>
        <taxon>Marinilabiliales</taxon>
        <taxon>Prolixibacteraceae</taxon>
        <taxon>Mariniphaga</taxon>
    </lineage>
</organism>
<dbReference type="Proteomes" id="UP000184164">
    <property type="component" value="Unassembled WGS sequence"/>
</dbReference>
<gene>
    <name evidence="2" type="ORF">SAMN05444274_11067</name>
</gene>
<accession>A0A1M5EXD2</accession>
<keyword evidence="1" id="KW-1133">Transmembrane helix</keyword>
<proteinExistence type="predicted"/>
<keyword evidence="1" id="KW-0812">Transmembrane</keyword>
<reference evidence="2 3" key="1">
    <citation type="submission" date="2016-11" db="EMBL/GenBank/DDBJ databases">
        <authorList>
            <person name="Jaros S."/>
            <person name="Januszkiewicz K."/>
            <person name="Wedrychowicz H."/>
        </authorList>
    </citation>
    <scope>NUCLEOTIDE SEQUENCE [LARGE SCALE GENOMIC DNA]</scope>
    <source>
        <strain evidence="2 3">DSM 26910</strain>
    </source>
</reference>
<name>A0A1M5EXD2_9BACT</name>